<accession>A0A6A4L3P1</accession>
<dbReference type="InterPro" id="IPR003340">
    <property type="entry name" value="B3_DNA-bd"/>
</dbReference>
<sequence length="200" mass="23292">MNLHLYLETDGEWIIATEVNPFTTQFLFEKELKCSDVGPACRIVIPKGYAERYLPALTDKEGFFLFMDDMDAFEIWVFRYRYWQNNHSRMFVLEKTGDFVRAHGLEYGDFMMVYKDGQSERFGIRARKASSQVTGPQHELNRSRNYYADLTAMNGTCFPPENVLYNFPKNFIAEVVPDVSNVEQSLSYGSINTFSLGNFW</sequence>
<dbReference type="GO" id="GO:0003677">
    <property type="term" value="F:DNA binding"/>
    <property type="evidence" value="ECO:0007669"/>
    <property type="project" value="UniProtKB-KW"/>
</dbReference>
<dbReference type="PROSITE" id="PS50863">
    <property type="entry name" value="B3"/>
    <property type="match status" value="1"/>
</dbReference>
<evidence type="ECO:0000313" key="8">
    <source>
        <dbReference type="Proteomes" id="UP000428333"/>
    </source>
</evidence>
<name>A0A6A4L3P1_9ERIC</name>
<dbReference type="OrthoDB" id="757982at2759"/>
<gene>
    <name evidence="7" type="ORF">C3L33_13822</name>
</gene>
<dbReference type="PANTHER" id="PTHR31140">
    <property type="entry name" value="B3 DOMAIN-CONTAINING TRANSCRIPTION FACTOR ABI3"/>
    <property type="match status" value="1"/>
</dbReference>
<reference evidence="7 8" key="1">
    <citation type="journal article" date="2019" name="Genome Biol. Evol.">
        <title>The Rhododendron genome and chromosomal organization provide insight into shared whole-genome duplications across the heath family (Ericaceae).</title>
        <authorList>
            <person name="Soza V.L."/>
            <person name="Lindsley D."/>
            <person name="Waalkes A."/>
            <person name="Ramage E."/>
            <person name="Patwardhan R.P."/>
            <person name="Burton J.N."/>
            <person name="Adey A."/>
            <person name="Kumar A."/>
            <person name="Qiu R."/>
            <person name="Shendure J."/>
            <person name="Hall B."/>
        </authorList>
    </citation>
    <scope>NUCLEOTIDE SEQUENCE [LARGE SCALE GENOMIC DNA]</scope>
    <source>
        <strain evidence="7">RSF 1966-606</strain>
    </source>
</reference>
<dbReference type="GO" id="GO:0005634">
    <property type="term" value="C:nucleus"/>
    <property type="evidence" value="ECO:0007669"/>
    <property type="project" value="UniProtKB-SubCell"/>
</dbReference>
<keyword evidence="5" id="KW-0539">Nucleus</keyword>
<comment type="subcellular location">
    <subcellularLocation>
        <location evidence="1">Nucleus</location>
    </subcellularLocation>
</comment>
<feature type="domain" description="TF-B3" evidence="6">
    <location>
        <begin position="28"/>
        <end position="130"/>
    </location>
</feature>
<evidence type="ECO:0000256" key="4">
    <source>
        <dbReference type="ARBA" id="ARBA00023163"/>
    </source>
</evidence>
<dbReference type="SMART" id="SM01019">
    <property type="entry name" value="B3"/>
    <property type="match status" value="1"/>
</dbReference>
<dbReference type="InterPro" id="IPR015300">
    <property type="entry name" value="DNA-bd_pseudobarrel_sf"/>
</dbReference>
<keyword evidence="8" id="KW-1185">Reference proteome</keyword>
<proteinExistence type="predicted"/>
<dbReference type="AlphaFoldDB" id="A0A6A4L3P1"/>
<protein>
    <recommendedName>
        <fullName evidence="6">TF-B3 domain-containing protein</fullName>
    </recommendedName>
</protein>
<dbReference type="Pfam" id="PF02362">
    <property type="entry name" value="B3"/>
    <property type="match status" value="1"/>
</dbReference>
<evidence type="ECO:0000313" key="7">
    <source>
        <dbReference type="EMBL" id="KAE9454273.1"/>
    </source>
</evidence>
<evidence type="ECO:0000256" key="3">
    <source>
        <dbReference type="ARBA" id="ARBA00023125"/>
    </source>
</evidence>
<evidence type="ECO:0000256" key="5">
    <source>
        <dbReference type="ARBA" id="ARBA00023242"/>
    </source>
</evidence>
<dbReference type="PANTHER" id="PTHR31140:SF73">
    <property type="entry name" value="B3 DOMAIN-CONTAINING TRANSCRIPTION FACTOR FUS3"/>
    <property type="match status" value="1"/>
</dbReference>
<comment type="caution">
    <text evidence="7">The sequence shown here is derived from an EMBL/GenBank/DDBJ whole genome shotgun (WGS) entry which is preliminary data.</text>
</comment>
<dbReference type="EMBL" id="QEFC01002132">
    <property type="protein sequence ID" value="KAE9454273.1"/>
    <property type="molecule type" value="Genomic_DNA"/>
</dbReference>
<dbReference type="Proteomes" id="UP000428333">
    <property type="component" value="Linkage Group LG08"/>
</dbReference>
<dbReference type="CDD" id="cd10017">
    <property type="entry name" value="B3_DNA"/>
    <property type="match status" value="1"/>
</dbReference>
<feature type="non-terminal residue" evidence="7">
    <location>
        <position position="1"/>
    </location>
</feature>
<organism evidence="7 8">
    <name type="scientific">Rhododendron williamsianum</name>
    <dbReference type="NCBI Taxonomy" id="262921"/>
    <lineage>
        <taxon>Eukaryota</taxon>
        <taxon>Viridiplantae</taxon>
        <taxon>Streptophyta</taxon>
        <taxon>Embryophyta</taxon>
        <taxon>Tracheophyta</taxon>
        <taxon>Spermatophyta</taxon>
        <taxon>Magnoliopsida</taxon>
        <taxon>eudicotyledons</taxon>
        <taxon>Gunneridae</taxon>
        <taxon>Pentapetalae</taxon>
        <taxon>asterids</taxon>
        <taxon>Ericales</taxon>
        <taxon>Ericaceae</taxon>
        <taxon>Ericoideae</taxon>
        <taxon>Rhodoreae</taxon>
        <taxon>Rhododendron</taxon>
    </lineage>
</organism>
<keyword evidence="3" id="KW-0238">DNA-binding</keyword>
<evidence type="ECO:0000256" key="2">
    <source>
        <dbReference type="ARBA" id="ARBA00023015"/>
    </source>
</evidence>
<dbReference type="Gene3D" id="2.40.330.10">
    <property type="entry name" value="DNA-binding pseudobarrel domain"/>
    <property type="match status" value="1"/>
</dbReference>
<dbReference type="InterPro" id="IPR044800">
    <property type="entry name" value="LEC2-like"/>
</dbReference>
<dbReference type="SUPFAM" id="SSF101936">
    <property type="entry name" value="DNA-binding pseudobarrel domain"/>
    <property type="match status" value="1"/>
</dbReference>
<keyword evidence="4" id="KW-0804">Transcription</keyword>
<evidence type="ECO:0000256" key="1">
    <source>
        <dbReference type="ARBA" id="ARBA00004123"/>
    </source>
</evidence>
<evidence type="ECO:0000259" key="6">
    <source>
        <dbReference type="PROSITE" id="PS50863"/>
    </source>
</evidence>
<keyword evidence="2" id="KW-0805">Transcription regulation</keyword>
<dbReference type="GO" id="GO:0003700">
    <property type="term" value="F:DNA-binding transcription factor activity"/>
    <property type="evidence" value="ECO:0007669"/>
    <property type="project" value="InterPro"/>
</dbReference>